<evidence type="ECO:0000313" key="2">
    <source>
        <dbReference type="EMBL" id="MFC6955074.1"/>
    </source>
</evidence>
<comment type="similarity">
    <text evidence="1">Belongs to the CTAG/PCC1 family.</text>
</comment>
<protein>
    <submittedName>
        <fullName evidence="2">KEOPS complex subunit Pcc1</fullName>
    </submittedName>
</protein>
<evidence type="ECO:0000256" key="1">
    <source>
        <dbReference type="ARBA" id="ARBA00007073"/>
    </source>
</evidence>
<sequence length="78" mass="8344">MRTATIETTHDDAALVAAALSPDNTSEMETTVEDGRVVTRIERETTSGLQSTVDDYVVNVGVAEQVVQTANQPANHNT</sequence>
<evidence type="ECO:0000313" key="3">
    <source>
        <dbReference type="Proteomes" id="UP001596395"/>
    </source>
</evidence>
<comment type="caution">
    <text evidence="2">The sequence shown here is derived from an EMBL/GenBank/DDBJ whole genome shotgun (WGS) entry which is preliminary data.</text>
</comment>
<proteinExistence type="inferred from homology"/>
<name>A0ABD5VNJ6_9EURY</name>
<dbReference type="Pfam" id="PF09341">
    <property type="entry name" value="Pcc1"/>
    <property type="match status" value="1"/>
</dbReference>
<gene>
    <name evidence="2" type="ORF">ACFQGB_19605</name>
</gene>
<keyword evidence="3" id="KW-1185">Reference proteome</keyword>
<dbReference type="AlphaFoldDB" id="A0ABD5VNJ6"/>
<dbReference type="Proteomes" id="UP001596395">
    <property type="component" value="Unassembled WGS sequence"/>
</dbReference>
<dbReference type="InterPro" id="IPR015419">
    <property type="entry name" value="CTAG/Pcc1"/>
</dbReference>
<reference evidence="2 3" key="1">
    <citation type="journal article" date="2019" name="Int. J. Syst. Evol. Microbiol.">
        <title>The Global Catalogue of Microorganisms (GCM) 10K type strain sequencing project: providing services to taxonomists for standard genome sequencing and annotation.</title>
        <authorList>
            <consortium name="The Broad Institute Genomics Platform"/>
            <consortium name="The Broad Institute Genome Sequencing Center for Infectious Disease"/>
            <person name="Wu L."/>
            <person name="Ma J."/>
        </authorList>
    </citation>
    <scope>NUCLEOTIDE SEQUENCE [LARGE SCALE GENOMIC DNA]</scope>
    <source>
        <strain evidence="2 3">GX26</strain>
    </source>
</reference>
<dbReference type="NCBIfam" id="NF011470">
    <property type="entry name" value="PRK14887.1"/>
    <property type="match status" value="1"/>
</dbReference>
<accession>A0ABD5VNJ6</accession>
<dbReference type="EMBL" id="JBHSXN010000005">
    <property type="protein sequence ID" value="MFC6955074.1"/>
    <property type="molecule type" value="Genomic_DNA"/>
</dbReference>
<organism evidence="2 3">
    <name type="scientific">Halorubellus litoreus</name>
    <dbReference type="NCBI Taxonomy" id="755308"/>
    <lineage>
        <taxon>Archaea</taxon>
        <taxon>Methanobacteriati</taxon>
        <taxon>Methanobacteriota</taxon>
        <taxon>Stenosarchaea group</taxon>
        <taxon>Halobacteria</taxon>
        <taxon>Halobacteriales</taxon>
        <taxon>Halorubellaceae</taxon>
        <taxon>Halorubellus</taxon>
    </lineage>
</organism>
<dbReference type="RefSeq" id="WP_336352013.1">
    <property type="nucleotide sequence ID" value="NZ_JAZAQL010000005.1"/>
</dbReference>